<feature type="domain" description="N-acetyltransferase" evidence="3">
    <location>
        <begin position="3"/>
        <end position="152"/>
    </location>
</feature>
<proteinExistence type="predicted"/>
<dbReference type="InterPro" id="IPR000182">
    <property type="entry name" value="GNAT_dom"/>
</dbReference>
<dbReference type="EMBL" id="JACZZA010000016">
    <property type="protein sequence ID" value="MBE1162767.1"/>
    <property type="molecule type" value="Genomic_DNA"/>
</dbReference>
<dbReference type="Gene3D" id="3.40.630.30">
    <property type="match status" value="1"/>
</dbReference>
<dbReference type="InterPro" id="IPR016181">
    <property type="entry name" value="Acyl_CoA_acyltransferase"/>
</dbReference>
<name>A0ABR9GFD6_9GAMM</name>
<dbReference type="PANTHER" id="PTHR43877:SF5">
    <property type="entry name" value="BLL8307 PROTEIN"/>
    <property type="match status" value="1"/>
</dbReference>
<evidence type="ECO:0000256" key="2">
    <source>
        <dbReference type="ARBA" id="ARBA00023315"/>
    </source>
</evidence>
<dbReference type="InterPro" id="IPR050832">
    <property type="entry name" value="Bact_Acetyltransf"/>
</dbReference>
<gene>
    <name evidence="4" type="ORF">IGX34_20475</name>
</gene>
<dbReference type="PROSITE" id="PS51186">
    <property type="entry name" value="GNAT"/>
    <property type="match status" value="1"/>
</dbReference>
<sequence length="156" mass="17180">MRIIPGDLTDPRVIELLRIHVTTARAQTARGSAHALDISALQTPDIHFWTAWDSEQLLAVGALRQLSTEHGEVKSMHTAQAARRHGAGAAMLRHIIEAARTGGMSRLSLETGAWDYFIPARAFYRQHGFAECAPFGDYLADPNSVFMTLDLQAART</sequence>
<comment type="caution">
    <text evidence="4">The sequence shown here is derived from an EMBL/GenBank/DDBJ whole genome shotgun (WGS) entry which is preliminary data.</text>
</comment>
<dbReference type="RefSeq" id="WP_192557607.1">
    <property type="nucleotide sequence ID" value="NZ_JACZZA010000016.1"/>
</dbReference>
<keyword evidence="1" id="KW-0808">Transferase</keyword>
<keyword evidence="5" id="KW-1185">Reference proteome</keyword>
<reference evidence="4 5" key="1">
    <citation type="submission" date="2020-09" db="EMBL/GenBank/DDBJ databases">
        <title>Dyella sp. 7MK23 isolated from forest soil.</title>
        <authorList>
            <person name="Fu J."/>
        </authorList>
    </citation>
    <scope>NUCLEOTIDE SEQUENCE [LARGE SCALE GENOMIC DNA]</scope>
    <source>
        <strain evidence="4 5">7MK23</strain>
    </source>
</reference>
<protein>
    <submittedName>
        <fullName evidence="4">GNAT family N-acetyltransferase</fullName>
    </submittedName>
</protein>
<organism evidence="4 5">
    <name type="scientific">Dyella acidiphila</name>
    <dbReference type="NCBI Taxonomy" id="2775866"/>
    <lineage>
        <taxon>Bacteria</taxon>
        <taxon>Pseudomonadati</taxon>
        <taxon>Pseudomonadota</taxon>
        <taxon>Gammaproteobacteria</taxon>
        <taxon>Lysobacterales</taxon>
        <taxon>Rhodanobacteraceae</taxon>
        <taxon>Dyella</taxon>
    </lineage>
</organism>
<evidence type="ECO:0000313" key="4">
    <source>
        <dbReference type="EMBL" id="MBE1162767.1"/>
    </source>
</evidence>
<accession>A0ABR9GFD6</accession>
<dbReference type="SUPFAM" id="SSF55729">
    <property type="entry name" value="Acyl-CoA N-acyltransferases (Nat)"/>
    <property type="match status" value="1"/>
</dbReference>
<evidence type="ECO:0000256" key="1">
    <source>
        <dbReference type="ARBA" id="ARBA00022679"/>
    </source>
</evidence>
<evidence type="ECO:0000313" key="5">
    <source>
        <dbReference type="Proteomes" id="UP000651010"/>
    </source>
</evidence>
<dbReference type="Pfam" id="PF00583">
    <property type="entry name" value="Acetyltransf_1"/>
    <property type="match status" value="1"/>
</dbReference>
<keyword evidence="2" id="KW-0012">Acyltransferase</keyword>
<dbReference type="Proteomes" id="UP000651010">
    <property type="component" value="Unassembled WGS sequence"/>
</dbReference>
<evidence type="ECO:0000259" key="3">
    <source>
        <dbReference type="PROSITE" id="PS51186"/>
    </source>
</evidence>
<dbReference type="PANTHER" id="PTHR43877">
    <property type="entry name" value="AMINOALKYLPHOSPHONATE N-ACETYLTRANSFERASE-RELATED-RELATED"/>
    <property type="match status" value="1"/>
</dbReference>